<evidence type="ECO:0000313" key="4">
    <source>
        <dbReference type="Proteomes" id="UP001170481"/>
    </source>
</evidence>
<evidence type="ECO:0000256" key="1">
    <source>
        <dbReference type="SAM" id="MobiDB-lite"/>
    </source>
</evidence>
<gene>
    <name evidence="3" type="ORF">Q4535_13810</name>
</gene>
<name>A0AAP4TZD4_9GAMM</name>
<feature type="region of interest" description="Disordered" evidence="1">
    <location>
        <begin position="137"/>
        <end position="169"/>
    </location>
</feature>
<dbReference type="RefSeq" id="WP_152965332.1">
    <property type="nucleotide sequence ID" value="NZ_JAUORK010000020.1"/>
</dbReference>
<feature type="transmembrane region" description="Helical" evidence="2">
    <location>
        <begin position="82"/>
        <end position="104"/>
    </location>
</feature>
<keyword evidence="2" id="KW-0472">Membrane</keyword>
<organism evidence="3 4">
    <name type="scientific">Cobetia amphilecti</name>
    <dbReference type="NCBI Taxonomy" id="1055104"/>
    <lineage>
        <taxon>Bacteria</taxon>
        <taxon>Pseudomonadati</taxon>
        <taxon>Pseudomonadota</taxon>
        <taxon>Gammaproteobacteria</taxon>
        <taxon>Oceanospirillales</taxon>
        <taxon>Halomonadaceae</taxon>
        <taxon>Cobetia</taxon>
    </lineage>
</organism>
<sequence>MPRMASAISSRASRQAFATHASLRVGLLAASLALWVWLAELATGQLVVSAWWTCQWQYLRNALPFEAGHCAFEGLAQLPDGVMALLSVLGLGWLLQAVELVSWWRQARRRLKDPEARVWLALGGSLCADAALASGGQAPVPESEAEAKTEAESEVETEASDTPPASEARHRHPEMQLCWWWADGASRSWQPVNVRCLWCSPRLLGLEISPQGFGPQGVGPQGMGLQGLRAQGADQQHLKTQRVWLWPDSASSEDLHQLRLWLLWPPLPHGLPRQPPPLETLRRVAAQGSRPR</sequence>
<evidence type="ECO:0000256" key="2">
    <source>
        <dbReference type="SAM" id="Phobius"/>
    </source>
</evidence>
<comment type="caution">
    <text evidence="3">The sequence shown here is derived from an EMBL/GenBank/DDBJ whole genome shotgun (WGS) entry which is preliminary data.</text>
</comment>
<dbReference type="AlphaFoldDB" id="A0AAP4TZD4"/>
<protein>
    <submittedName>
        <fullName evidence="3">Uncharacterized protein</fullName>
    </submittedName>
</protein>
<reference evidence="3" key="1">
    <citation type="submission" date="2023-07" db="EMBL/GenBank/DDBJ databases">
        <title>Genome content predicts the carbon catabolic preferences of heterotrophic bacteria.</title>
        <authorList>
            <person name="Gralka M."/>
        </authorList>
    </citation>
    <scope>NUCLEOTIDE SEQUENCE</scope>
    <source>
        <strain evidence="3">C2R13</strain>
    </source>
</reference>
<proteinExistence type="predicted"/>
<accession>A0AAP4TZD4</accession>
<dbReference type="EMBL" id="JAUORK010000020">
    <property type="protein sequence ID" value="MDO6673187.1"/>
    <property type="molecule type" value="Genomic_DNA"/>
</dbReference>
<keyword evidence="2" id="KW-1133">Transmembrane helix</keyword>
<feature type="transmembrane region" description="Helical" evidence="2">
    <location>
        <begin position="21"/>
        <end position="38"/>
    </location>
</feature>
<evidence type="ECO:0000313" key="3">
    <source>
        <dbReference type="EMBL" id="MDO6673187.1"/>
    </source>
</evidence>
<keyword evidence="2" id="KW-0812">Transmembrane</keyword>
<dbReference type="Proteomes" id="UP001170481">
    <property type="component" value="Unassembled WGS sequence"/>
</dbReference>